<dbReference type="Gene3D" id="1.10.10.10">
    <property type="entry name" value="Winged helix-like DNA-binding domain superfamily/Winged helix DNA-binding domain"/>
    <property type="match status" value="1"/>
</dbReference>
<evidence type="ECO:0000313" key="1">
    <source>
        <dbReference type="EMBL" id="BAI62156.1"/>
    </source>
</evidence>
<dbReference type="RefSeq" id="WP_012900830.1">
    <property type="nucleotide sequence ID" value="NC_013665.1"/>
</dbReference>
<dbReference type="GeneID" id="8681936"/>
<dbReference type="eggNOG" id="arCOG01210">
    <property type="taxonomic scope" value="Archaea"/>
</dbReference>
<dbReference type="AlphaFoldDB" id="D1Z0D4"/>
<reference evidence="2" key="3">
    <citation type="journal article" date="2011" name="PLoS ONE">
        <title>Genome sequence of a mesophilic hydrogenotrophic methanogen Methanocella paludicola, the first cultivated representative of the order Methanocellales.</title>
        <authorList>
            <person name="Sakai S."/>
            <person name="Takaki Y."/>
            <person name="Shimamura S."/>
            <person name="Sekine M."/>
            <person name="Tajima T."/>
            <person name="Kosugi H."/>
            <person name="Ichikawa N."/>
            <person name="Tasumi E."/>
            <person name="Hiraki A.T."/>
            <person name="Shimizu A."/>
            <person name="Kato Y."/>
            <person name="Nishiko R."/>
            <person name="Mori K."/>
            <person name="Fujita N."/>
            <person name="Imachi H."/>
            <person name="Takai K."/>
        </authorList>
    </citation>
    <scope>NUCLEOTIDE SEQUENCE [LARGE SCALE GENOMIC DNA]</scope>
    <source>
        <strain evidence="2">DSM 17711 / JCM 13418 / NBRC 101707 / SANAE</strain>
    </source>
</reference>
<sequence length="159" mass="17975">MALEDFLGGTSEVRIIDFLADNMDQSYNQTDISENTGLSRTTVNQKIPELIRNNIVVIDSQVGKFKTFKLADNDLVKLLISASLAHSFSQADNPMSDEQLWEQIKKQIGESFRMEEQIREASDNVIQMPIDGSIILTKEAAEKISKILDKKLKRKYSHG</sequence>
<dbReference type="KEGG" id="mpd:MCP_2084"/>
<organism evidence="1 2">
    <name type="scientific">Methanocella paludicola (strain DSM 17711 / JCM 13418 / NBRC 101707 / SANAE)</name>
    <dbReference type="NCBI Taxonomy" id="304371"/>
    <lineage>
        <taxon>Archaea</taxon>
        <taxon>Methanobacteriati</taxon>
        <taxon>Methanobacteriota</taxon>
        <taxon>Stenosarchaea group</taxon>
        <taxon>Methanomicrobia</taxon>
        <taxon>Methanocellales</taxon>
        <taxon>Methanocellaceae</taxon>
        <taxon>Methanocella</taxon>
    </lineage>
</organism>
<dbReference type="InterPro" id="IPR036390">
    <property type="entry name" value="WH_DNA-bd_sf"/>
</dbReference>
<accession>D1Z0D4</accession>
<dbReference type="Proteomes" id="UP000001882">
    <property type="component" value="Chromosome"/>
</dbReference>
<protein>
    <recommendedName>
        <fullName evidence="3">HTH arsR-type domain-containing protein</fullName>
    </recommendedName>
</protein>
<name>D1Z0D4_METPS</name>
<dbReference type="STRING" id="304371.MCP_2084"/>
<dbReference type="InParanoid" id="D1Z0D4"/>
<dbReference type="InterPro" id="IPR036388">
    <property type="entry name" value="WH-like_DNA-bd_sf"/>
</dbReference>
<dbReference type="Pfam" id="PF13412">
    <property type="entry name" value="HTH_24"/>
    <property type="match status" value="1"/>
</dbReference>
<evidence type="ECO:0008006" key="3">
    <source>
        <dbReference type="Google" id="ProtNLM"/>
    </source>
</evidence>
<evidence type="ECO:0000313" key="2">
    <source>
        <dbReference type="Proteomes" id="UP000001882"/>
    </source>
</evidence>
<dbReference type="OrthoDB" id="142841at2157"/>
<dbReference type="SUPFAM" id="SSF46785">
    <property type="entry name" value="Winged helix' DNA-binding domain"/>
    <property type="match status" value="1"/>
</dbReference>
<keyword evidence="2" id="KW-1185">Reference proteome</keyword>
<dbReference type="EMBL" id="AP011532">
    <property type="protein sequence ID" value="BAI62156.1"/>
    <property type="molecule type" value="Genomic_DNA"/>
</dbReference>
<reference evidence="1 2" key="1">
    <citation type="journal article" date="2007" name="Appl. Environ. Microbiol.">
        <title>Isolation of key methanogens for global methane emission from rice paddy fields: a novel isolate affiliated with the clone cluster rice cluster I.</title>
        <authorList>
            <person name="Sakai S."/>
            <person name="Imachi H."/>
            <person name="Sekiguchi Y."/>
            <person name="Ohashi A."/>
            <person name="Harada H."/>
            <person name="Kamagata Y."/>
        </authorList>
    </citation>
    <scope>NUCLEOTIDE SEQUENCE [LARGE SCALE GENOMIC DNA]</scope>
    <source>
        <strain evidence="2">DSM 17711 / JCM 13418 / NBRC 101707 / SANAE</strain>
    </source>
</reference>
<gene>
    <name evidence="1" type="ordered locus">MCP_2084</name>
</gene>
<reference evidence="1 2" key="2">
    <citation type="journal article" date="2008" name="Int. J. Syst. Evol. Microbiol.">
        <title>Methanocella paludicola gen. nov., sp. nov., a methane-producing archaeon, the first isolate of the lineage 'Rice Cluster I', and proposal of the new archaeal order Methanocellales ord. nov.</title>
        <authorList>
            <person name="Sakai S."/>
            <person name="Imachi H."/>
            <person name="Hanada S."/>
            <person name="Ohashi A."/>
            <person name="Harada H."/>
            <person name="Kamagata Y."/>
        </authorList>
    </citation>
    <scope>NUCLEOTIDE SEQUENCE [LARGE SCALE GENOMIC DNA]</scope>
    <source>
        <strain evidence="2">DSM 17711 / JCM 13418 / NBRC 101707 / SANAE</strain>
    </source>
</reference>
<proteinExistence type="predicted"/>